<evidence type="ECO:0000313" key="1">
    <source>
        <dbReference type="EMBL" id="MBP1931701.1"/>
    </source>
</evidence>
<gene>
    <name evidence="1" type="ORF">J2Z37_001702</name>
</gene>
<dbReference type="Proteomes" id="UP001519343">
    <property type="component" value="Unassembled WGS sequence"/>
</dbReference>
<organism evidence="1 2">
    <name type="scientific">Ammoniphilus resinae</name>
    <dbReference type="NCBI Taxonomy" id="861532"/>
    <lineage>
        <taxon>Bacteria</taxon>
        <taxon>Bacillati</taxon>
        <taxon>Bacillota</taxon>
        <taxon>Bacilli</taxon>
        <taxon>Bacillales</taxon>
        <taxon>Paenibacillaceae</taxon>
        <taxon>Aneurinibacillus group</taxon>
        <taxon>Ammoniphilus</taxon>
    </lineage>
</organism>
<dbReference type="RefSeq" id="WP_209809780.1">
    <property type="nucleotide sequence ID" value="NZ_JAGGKT010000003.1"/>
</dbReference>
<accession>A0ABS4GN78</accession>
<keyword evidence="2" id="KW-1185">Reference proteome</keyword>
<proteinExistence type="predicted"/>
<comment type="caution">
    <text evidence="1">The sequence shown here is derived from an EMBL/GenBank/DDBJ whole genome shotgun (WGS) entry which is preliminary data.</text>
</comment>
<dbReference type="EMBL" id="JAGGKT010000003">
    <property type="protein sequence ID" value="MBP1931701.1"/>
    <property type="molecule type" value="Genomic_DNA"/>
</dbReference>
<reference evidence="1 2" key="1">
    <citation type="submission" date="2021-03" db="EMBL/GenBank/DDBJ databases">
        <title>Genomic Encyclopedia of Type Strains, Phase IV (KMG-IV): sequencing the most valuable type-strain genomes for metagenomic binning, comparative biology and taxonomic classification.</title>
        <authorList>
            <person name="Goeker M."/>
        </authorList>
    </citation>
    <scope>NUCLEOTIDE SEQUENCE [LARGE SCALE GENOMIC DNA]</scope>
    <source>
        <strain evidence="1 2">DSM 24738</strain>
    </source>
</reference>
<sequence length="49" mass="5864">MTYKSDEDSRLPINLEEFITRMQSENGLGNFASKLVEEYFNRIYQNDKE</sequence>
<name>A0ABS4GN78_9BACL</name>
<evidence type="ECO:0000313" key="2">
    <source>
        <dbReference type="Proteomes" id="UP001519343"/>
    </source>
</evidence>
<protein>
    <submittedName>
        <fullName evidence="1">Uncharacterized protein</fullName>
    </submittedName>
</protein>